<proteinExistence type="inferred from homology"/>
<keyword evidence="7" id="KW-0808">Transferase</keyword>
<dbReference type="GO" id="GO:0070525">
    <property type="term" value="P:tRNA threonylcarbamoyladenosine metabolic process"/>
    <property type="evidence" value="ECO:0007669"/>
    <property type="project" value="TreeGrafter"/>
</dbReference>
<dbReference type="GO" id="GO:0016787">
    <property type="term" value="F:hydrolase activity"/>
    <property type="evidence" value="ECO:0007669"/>
    <property type="project" value="UniProtKB-KW"/>
</dbReference>
<dbReference type="InterPro" id="IPR011009">
    <property type="entry name" value="Kinase-like_dom_sf"/>
</dbReference>
<dbReference type="OrthoDB" id="3399at2759"/>
<dbReference type="Proteomes" id="UP000193920">
    <property type="component" value="Unassembled WGS sequence"/>
</dbReference>
<dbReference type="AlphaFoldDB" id="A0A1Y2EQC3"/>
<evidence type="ECO:0000256" key="7">
    <source>
        <dbReference type="ARBA" id="ARBA00022679"/>
    </source>
</evidence>
<dbReference type="PROSITE" id="PS00109">
    <property type="entry name" value="PROTEIN_KINASE_TYR"/>
    <property type="match status" value="1"/>
</dbReference>
<dbReference type="GO" id="GO:0005829">
    <property type="term" value="C:cytosol"/>
    <property type="evidence" value="ECO:0007669"/>
    <property type="project" value="TreeGrafter"/>
</dbReference>
<dbReference type="EC" id="2.7.11.1" evidence="4"/>
<dbReference type="GO" id="GO:0005634">
    <property type="term" value="C:nucleus"/>
    <property type="evidence" value="ECO:0007669"/>
    <property type="project" value="UniProtKB-SubCell"/>
</dbReference>
<dbReference type="Pfam" id="PF01163">
    <property type="entry name" value="RIO1"/>
    <property type="match status" value="1"/>
</dbReference>
<keyword evidence="5" id="KW-0723">Serine/threonine-protein kinase</keyword>
<evidence type="ECO:0000256" key="14">
    <source>
        <dbReference type="ARBA" id="ARBA00047899"/>
    </source>
</evidence>
<dbReference type="PROSITE" id="PS50011">
    <property type="entry name" value="PROTEIN_KINASE_DOM"/>
    <property type="match status" value="1"/>
</dbReference>
<evidence type="ECO:0000256" key="9">
    <source>
        <dbReference type="ARBA" id="ARBA00022741"/>
    </source>
</evidence>
<comment type="caution">
    <text evidence="17">The sequence shown here is derived from an EMBL/GenBank/DDBJ whole genome shotgun (WGS) entry which is preliminary data.</text>
</comment>
<comment type="catalytic activity">
    <reaction evidence="15">
        <text>L-seryl-[protein] + ATP = O-phospho-L-seryl-[protein] + ADP + H(+)</text>
        <dbReference type="Rhea" id="RHEA:17989"/>
        <dbReference type="Rhea" id="RHEA-COMP:9863"/>
        <dbReference type="Rhea" id="RHEA-COMP:11604"/>
        <dbReference type="ChEBI" id="CHEBI:15378"/>
        <dbReference type="ChEBI" id="CHEBI:29999"/>
        <dbReference type="ChEBI" id="CHEBI:30616"/>
        <dbReference type="ChEBI" id="CHEBI:83421"/>
        <dbReference type="ChEBI" id="CHEBI:456216"/>
        <dbReference type="EC" id="2.7.11.1"/>
    </reaction>
</comment>
<comment type="catalytic activity">
    <reaction evidence="14">
        <text>L-threonyl-[protein] + ATP = O-phospho-L-threonyl-[protein] + ADP + H(+)</text>
        <dbReference type="Rhea" id="RHEA:46608"/>
        <dbReference type="Rhea" id="RHEA-COMP:11060"/>
        <dbReference type="Rhea" id="RHEA-COMP:11605"/>
        <dbReference type="ChEBI" id="CHEBI:15378"/>
        <dbReference type="ChEBI" id="CHEBI:30013"/>
        <dbReference type="ChEBI" id="CHEBI:30616"/>
        <dbReference type="ChEBI" id="CHEBI:61977"/>
        <dbReference type="ChEBI" id="CHEBI:456216"/>
        <dbReference type="EC" id="2.7.11.1"/>
    </reaction>
</comment>
<gene>
    <name evidence="17" type="ORF">LY90DRAFT_699538</name>
</gene>
<dbReference type="Gene3D" id="1.10.510.10">
    <property type="entry name" value="Transferase(Phosphotransferase) domain 1"/>
    <property type="match status" value="1"/>
</dbReference>
<dbReference type="GO" id="GO:0004674">
    <property type="term" value="F:protein serine/threonine kinase activity"/>
    <property type="evidence" value="ECO:0007669"/>
    <property type="project" value="UniProtKB-KW"/>
</dbReference>
<accession>A0A1Y2EQC3</accession>
<evidence type="ECO:0000313" key="17">
    <source>
        <dbReference type="EMBL" id="ORY73793.1"/>
    </source>
</evidence>
<evidence type="ECO:0000256" key="1">
    <source>
        <dbReference type="ARBA" id="ARBA00003747"/>
    </source>
</evidence>
<dbReference type="PANTHER" id="PTHR12209">
    <property type="entry name" value="NON-SPECIFIC SERINE/THREONINE PROTEIN KINASE"/>
    <property type="match status" value="1"/>
</dbReference>
<evidence type="ECO:0000256" key="5">
    <source>
        <dbReference type="ARBA" id="ARBA00022527"/>
    </source>
</evidence>
<dbReference type="InterPro" id="IPR000719">
    <property type="entry name" value="Prot_kinase_dom"/>
</dbReference>
<dbReference type="GO" id="GO:0000408">
    <property type="term" value="C:EKC/KEOPS complex"/>
    <property type="evidence" value="ECO:0007669"/>
    <property type="project" value="UniProtKB-ARBA"/>
</dbReference>
<comment type="subcellular location">
    <subcellularLocation>
        <location evidence="2">Nucleus</location>
    </subcellularLocation>
</comment>
<keyword evidence="13" id="KW-0539">Nucleus</keyword>
<reference evidence="17 18" key="1">
    <citation type="submission" date="2016-08" db="EMBL/GenBank/DDBJ databases">
        <title>A Parts List for Fungal Cellulosomes Revealed by Comparative Genomics.</title>
        <authorList>
            <consortium name="DOE Joint Genome Institute"/>
            <person name="Haitjema C.H."/>
            <person name="Gilmore S.P."/>
            <person name="Henske J.K."/>
            <person name="Solomon K.V."/>
            <person name="De Groot R."/>
            <person name="Kuo A."/>
            <person name="Mondo S.J."/>
            <person name="Salamov A.A."/>
            <person name="Labutti K."/>
            <person name="Zhao Z."/>
            <person name="Chiniquy J."/>
            <person name="Barry K."/>
            <person name="Brewer H.M."/>
            <person name="Purvine S.O."/>
            <person name="Wright A.T."/>
            <person name="Boxma B."/>
            <person name="Van Alen T."/>
            <person name="Hackstein J.H."/>
            <person name="Baker S.E."/>
            <person name="Grigoriev I.V."/>
            <person name="O'Malley M.A."/>
        </authorList>
    </citation>
    <scope>NUCLEOTIDE SEQUENCE [LARGE SCALE GENOMIC DNA]</scope>
    <source>
        <strain evidence="17 18">G1</strain>
    </source>
</reference>
<evidence type="ECO:0000256" key="15">
    <source>
        <dbReference type="ARBA" id="ARBA00048679"/>
    </source>
</evidence>
<evidence type="ECO:0000256" key="13">
    <source>
        <dbReference type="ARBA" id="ARBA00023242"/>
    </source>
</evidence>
<evidence type="ECO:0000256" key="11">
    <source>
        <dbReference type="ARBA" id="ARBA00022801"/>
    </source>
</evidence>
<dbReference type="InterPro" id="IPR018934">
    <property type="entry name" value="RIO_dom"/>
</dbReference>
<keyword evidence="12" id="KW-0067">ATP-binding</keyword>
<dbReference type="STRING" id="1754190.A0A1Y2EQC3"/>
<protein>
    <recommendedName>
        <fullName evidence="4">non-specific serine/threonine protein kinase</fullName>
        <ecNumber evidence="4">2.7.11.1</ecNumber>
    </recommendedName>
</protein>
<evidence type="ECO:0000256" key="3">
    <source>
        <dbReference type="ARBA" id="ARBA00010630"/>
    </source>
</evidence>
<evidence type="ECO:0000259" key="16">
    <source>
        <dbReference type="PROSITE" id="PS50011"/>
    </source>
</evidence>
<keyword evidence="18" id="KW-1185">Reference proteome</keyword>
<dbReference type="EMBL" id="MCOG01000032">
    <property type="protein sequence ID" value="ORY73793.1"/>
    <property type="molecule type" value="Genomic_DNA"/>
</dbReference>
<dbReference type="GO" id="GO:0005524">
    <property type="term" value="F:ATP binding"/>
    <property type="evidence" value="ECO:0007669"/>
    <property type="project" value="UniProtKB-KW"/>
</dbReference>
<dbReference type="FunFam" id="3.30.200.20:FF:000201">
    <property type="entry name" value="TP53-regulating kinase isoform X1"/>
    <property type="match status" value="1"/>
</dbReference>
<evidence type="ECO:0000256" key="12">
    <source>
        <dbReference type="ARBA" id="ARBA00022840"/>
    </source>
</evidence>
<keyword evidence="8" id="KW-0819">tRNA processing</keyword>
<comment type="similarity">
    <text evidence="3">Belongs to the protein kinase superfamily. BUD32 family.</text>
</comment>
<dbReference type="NCBIfam" id="TIGR03724">
    <property type="entry name" value="arch_bud32"/>
    <property type="match status" value="1"/>
</dbReference>
<comment type="function">
    <text evidence="1">Component of the EKC/KEOPS complex that is required for the formation of a threonylcarbamoyl group on adenosine at position 37 (t(6)A37) in tRNAs that read codons beginning with adenine. The complex is probably involved in the transfer of the threonylcarbamoyl moiety of threonylcarbamoyl-AMP (TC-AMP) to the N6 group of A37. BUD32 has ATPase activity in the context of the EKC/KEOPS complex and likely plays a supporting role to the catalytic subunit KAE1. The EKC/KEOPS complex also promotes both telomere uncapping and telomere elongation. The complex is required for efficient recruitment of transcriptional coactivators.</text>
</comment>
<dbReference type="GO" id="GO:0008033">
    <property type="term" value="P:tRNA processing"/>
    <property type="evidence" value="ECO:0007669"/>
    <property type="project" value="UniProtKB-KW"/>
</dbReference>
<dbReference type="InterPro" id="IPR022495">
    <property type="entry name" value="Bud32"/>
</dbReference>
<dbReference type="Gene3D" id="3.30.200.20">
    <property type="entry name" value="Phosphorylase Kinase, domain 1"/>
    <property type="match status" value="1"/>
</dbReference>
<feature type="domain" description="Protein kinase" evidence="16">
    <location>
        <begin position="2"/>
        <end position="219"/>
    </location>
</feature>
<evidence type="ECO:0000256" key="8">
    <source>
        <dbReference type="ARBA" id="ARBA00022694"/>
    </source>
</evidence>
<keyword evidence="9" id="KW-0547">Nucleotide-binding</keyword>
<evidence type="ECO:0000313" key="18">
    <source>
        <dbReference type="Proteomes" id="UP000193920"/>
    </source>
</evidence>
<dbReference type="SUPFAM" id="SSF56112">
    <property type="entry name" value="Protein kinase-like (PK-like)"/>
    <property type="match status" value="1"/>
</dbReference>
<organism evidence="17 18">
    <name type="scientific">Neocallimastix californiae</name>
    <dbReference type="NCBI Taxonomy" id="1754190"/>
    <lineage>
        <taxon>Eukaryota</taxon>
        <taxon>Fungi</taxon>
        <taxon>Fungi incertae sedis</taxon>
        <taxon>Chytridiomycota</taxon>
        <taxon>Chytridiomycota incertae sedis</taxon>
        <taxon>Neocallimastigomycetes</taxon>
        <taxon>Neocallimastigales</taxon>
        <taxon>Neocallimastigaceae</taxon>
        <taxon>Neocallimastix</taxon>
    </lineage>
</organism>
<dbReference type="PANTHER" id="PTHR12209:SF0">
    <property type="entry name" value="EKC_KEOPS COMPLEX SUBUNIT TP53RK"/>
    <property type="match status" value="1"/>
</dbReference>
<evidence type="ECO:0000256" key="4">
    <source>
        <dbReference type="ARBA" id="ARBA00012513"/>
    </source>
</evidence>
<sequence length="219" mass="25237">MEVESKLIKQGAEARVFQTEFCGKKAIAKERFKKPYRLPCLDEKLTQRRVVKEARCMAKCSKAGINTPTLYLIDNVNHVIYMEFIEGITVKEYLRNNQDNKEYKDKIKVLMKEIGKILAKMHCIDIIHGDLTTSNMILRDDNTVVLIDFGLGYTSHLIEDKAVDLYVLERAFLSTHHNSGELFTVVLKTYLEYAGDLGQQVNKKFEEVRLRGRKRSMAG</sequence>
<evidence type="ECO:0000256" key="6">
    <source>
        <dbReference type="ARBA" id="ARBA00022553"/>
    </source>
</evidence>
<keyword evidence="11" id="KW-0378">Hydrolase</keyword>
<dbReference type="InterPro" id="IPR008266">
    <property type="entry name" value="Tyr_kinase_AS"/>
</dbReference>
<keyword evidence="6" id="KW-0597">Phosphoprotein</keyword>
<evidence type="ECO:0000256" key="10">
    <source>
        <dbReference type="ARBA" id="ARBA00022777"/>
    </source>
</evidence>
<dbReference type="NCBIfam" id="NF011463">
    <property type="entry name" value="PRK14879.1-4"/>
    <property type="match status" value="1"/>
</dbReference>
<dbReference type="FunFam" id="1.10.510.10:FF:000323">
    <property type="entry name" value="TP53-regulating kinase, putative"/>
    <property type="match status" value="1"/>
</dbReference>
<evidence type="ECO:0000256" key="2">
    <source>
        <dbReference type="ARBA" id="ARBA00004123"/>
    </source>
</evidence>
<name>A0A1Y2EQC3_9FUNG</name>
<keyword evidence="10" id="KW-0418">Kinase</keyword>